<organism evidence="1 2">
    <name type="scientific">Boletus reticuloceps</name>
    <dbReference type="NCBI Taxonomy" id="495285"/>
    <lineage>
        <taxon>Eukaryota</taxon>
        <taxon>Fungi</taxon>
        <taxon>Dikarya</taxon>
        <taxon>Basidiomycota</taxon>
        <taxon>Agaricomycotina</taxon>
        <taxon>Agaricomycetes</taxon>
        <taxon>Agaricomycetidae</taxon>
        <taxon>Boletales</taxon>
        <taxon>Boletineae</taxon>
        <taxon>Boletaceae</taxon>
        <taxon>Boletoideae</taxon>
        <taxon>Boletus</taxon>
    </lineage>
</organism>
<dbReference type="OrthoDB" id="3210866at2759"/>
<reference evidence="1" key="1">
    <citation type="submission" date="2021-03" db="EMBL/GenBank/DDBJ databases">
        <title>Evolutionary innovations through gain and loss of genes in the ectomycorrhizal Boletales.</title>
        <authorList>
            <person name="Wu G."/>
            <person name="Miyauchi S."/>
            <person name="Morin E."/>
            <person name="Yang Z.-L."/>
            <person name="Xu J."/>
            <person name="Martin F.M."/>
        </authorList>
    </citation>
    <scope>NUCLEOTIDE SEQUENCE</scope>
    <source>
        <strain evidence="1">BR01</strain>
    </source>
</reference>
<dbReference type="Proteomes" id="UP000683000">
    <property type="component" value="Unassembled WGS sequence"/>
</dbReference>
<dbReference type="AlphaFoldDB" id="A0A8I2YF69"/>
<evidence type="ECO:0000313" key="2">
    <source>
        <dbReference type="Proteomes" id="UP000683000"/>
    </source>
</evidence>
<evidence type="ECO:0000313" key="1">
    <source>
        <dbReference type="EMBL" id="KAG6370770.1"/>
    </source>
</evidence>
<accession>A0A8I2YF69</accession>
<name>A0A8I2YF69_9AGAM</name>
<sequence length="74" mass="8508">MATAFLSSTGATFTRRPSAALKTKWGKSKCIIEELSKYADDASFWRQFGTEKGERLCYRQILNLVDTKIVYDHR</sequence>
<gene>
    <name evidence="1" type="ORF">JVT61DRAFT_10972</name>
</gene>
<keyword evidence="2" id="KW-1185">Reference proteome</keyword>
<proteinExistence type="predicted"/>
<comment type="caution">
    <text evidence="1">The sequence shown here is derived from an EMBL/GenBank/DDBJ whole genome shotgun (WGS) entry which is preliminary data.</text>
</comment>
<dbReference type="EMBL" id="JAGFBS010000044">
    <property type="protein sequence ID" value="KAG6370770.1"/>
    <property type="molecule type" value="Genomic_DNA"/>
</dbReference>
<protein>
    <submittedName>
        <fullName evidence="1">Uncharacterized protein</fullName>
    </submittedName>
</protein>